<dbReference type="EMBL" id="QRZM01000003">
    <property type="protein sequence ID" value="RGV76718.1"/>
    <property type="molecule type" value="Genomic_DNA"/>
</dbReference>
<dbReference type="PANTHER" id="PTHR34987">
    <property type="entry name" value="C, PUTATIVE (AFU_ORTHOLOGUE AFUA_3G02880)-RELATED"/>
    <property type="match status" value="1"/>
</dbReference>
<dbReference type="Proteomes" id="UP000284543">
    <property type="component" value="Unassembled WGS sequence"/>
</dbReference>
<evidence type="ECO:0000313" key="4">
    <source>
        <dbReference type="Proteomes" id="UP000284543"/>
    </source>
</evidence>
<dbReference type="GO" id="GO:0005975">
    <property type="term" value="P:carbohydrate metabolic process"/>
    <property type="evidence" value="ECO:0007669"/>
    <property type="project" value="InterPro"/>
</dbReference>
<accession>A0A412Z9D1</accession>
<dbReference type="Pfam" id="PF21104">
    <property type="entry name" value="Glyco_hydro_78_N"/>
    <property type="match status" value="1"/>
</dbReference>
<feature type="domain" description="Alpha-L-rhamnosidase six-hairpin glycosidase" evidence="1">
    <location>
        <begin position="213"/>
        <end position="542"/>
    </location>
</feature>
<dbReference type="InterPro" id="IPR049164">
    <property type="entry name" value="Glyco_hydro_78_N"/>
</dbReference>
<dbReference type="InterPro" id="IPR008928">
    <property type="entry name" value="6-hairpin_glycosidase_sf"/>
</dbReference>
<evidence type="ECO:0000259" key="2">
    <source>
        <dbReference type="Pfam" id="PF21104"/>
    </source>
</evidence>
<dbReference type="GO" id="GO:0016787">
    <property type="term" value="F:hydrolase activity"/>
    <property type="evidence" value="ECO:0007669"/>
    <property type="project" value="UniProtKB-KW"/>
</dbReference>
<dbReference type="PANTHER" id="PTHR34987:SF6">
    <property type="entry name" value="ALPHA-L-RHAMNOSIDASE SIX-HAIRPIN GLYCOSIDASE DOMAIN-CONTAINING PROTEIN"/>
    <property type="match status" value="1"/>
</dbReference>
<dbReference type="AlphaFoldDB" id="A0A412Z9D1"/>
<name>A0A412Z9D1_9FIRM</name>
<organism evidence="3 4">
    <name type="scientific">Enterocloster bolteae</name>
    <dbReference type="NCBI Taxonomy" id="208479"/>
    <lineage>
        <taxon>Bacteria</taxon>
        <taxon>Bacillati</taxon>
        <taxon>Bacillota</taxon>
        <taxon>Clostridia</taxon>
        <taxon>Lachnospirales</taxon>
        <taxon>Lachnospiraceae</taxon>
        <taxon>Enterocloster</taxon>
    </lineage>
</organism>
<dbReference type="SUPFAM" id="SSF48208">
    <property type="entry name" value="Six-hairpin glycosidases"/>
    <property type="match status" value="1"/>
</dbReference>
<gene>
    <name evidence="3" type="ORF">DWW02_09140</name>
</gene>
<dbReference type="InterPro" id="IPR012341">
    <property type="entry name" value="6hp_glycosidase-like_sf"/>
</dbReference>
<dbReference type="Gene3D" id="1.50.10.10">
    <property type="match status" value="1"/>
</dbReference>
<sequence length="546" mass="62838">MAQITNHIENFKMNINEDFVRKAQELEPALHYKTVRPAQLVSFQPSDAPDKPNGWDLPVHNRADRVFDWIPCCMQPVEALDTMPLSKGSSVCLDFGTHHVGYISFRLTPAGSPPDAPAHIRIKLGEMPCEIMEDTASYQGSISSSWIQEEYLHIDELPARISLPRRYAFRYLELKVMDTSPKYQVLLSDVSCDTVTSGDMSQVEPLNENVPEDLKRIDAIALKTMEDCMQSVFEDGPKRDRRLWIGDLRLQALTNYETFKNYDLVKRCLYLFAGLTQNEHHVGACLFLRPAPMVDDTSLFDYGLFFISCLHDYYQATGDRETLMQLWPAAYHQAELALKRLDGRGVVKDSGDWWCFLDWNDSLNKQAGAQGVLIYTLRQALSLARLMCSETSGAESVKQLESWIETAVRGALEYLWDKELRFFISGQNRQVSWASQIWLVLAGVLDQESNRRLLEHLVKEDPPVGMVTPYMYHHFIEALIQNGMKDTALHYIRFYWGQMADLGADCFWELFNPRDRYASPYGSRIINSYCHAWSCTPSYFIRKYFN</sequence>
<evidence type="ECO:0000313" key="3">
    <source>
        <dbReference type="EMBL" id="RGV76718.1"/>
    </source>
</evidence>
<dbReference type="RefSeq" id="WP_118018373.1">
    <property type="nucleotide sequence ID" value="NZ_CAUHGS010000005.1"/>
</dbReference>
<feature type="domain" description="Glycosyl hydrolase family 78 alpha-rhamnosidase N-terminal" evidence="2">
    <location>
        <begin position="64"/>
        <end position="193"/>
    </location>
</feature>
<keyword evidence="3" id="KW-0378">Hydrolase</keyword>
<protein>
    <submittedName>
        <fullName evidence="3">Sugar hydrolase</fullName>
    </submittedName>
</protein>
<reference evidence="3 4" key="1">
    <citation type="submission" date="2018-08" db="EMBL/GenBank/DDBJ databases">
        <title>A genome reference for cultivated species of the human gut microbiota.</title>
        <authorList>
            <person name="Zou Y."/>
            <person name="Xue W."/>
            <person name="Luo G."/>
        </authorList>
    </citation>
    <scope>NUCLEOTIDE SEQUENCE [LARGE SCALE GENOMIC DNA]</scope>
    <source>
        <strain evidence="3 4">AF14-18</strain>
    </source>
</reference>
<dbReference type="InterPro" id="IPR035396">
    <property type="entry name" value="Bac_rhamnosid6H"/>
</dbReference>
<evidence type="ECO:0000259" key="1">
    <source>
        <dbReference type="Pfam" id="PF17389"/>
    </source>
</evidence>
<proteinExistence type="predicted"/>
<dbReference type="Pfam" id="PF17389">
    <property type="entry name" value="Bac_rhamnosid6H"/>
    <property type="match status" value="1"/>
</dbReference>
<comment type="caution">
    <text evidence="3">The sequence shown here is derived from an EMBL/GenBank/DDBJ whole genome shotgun (WGS) entry which is preliminary data.</text>
</comment>